<evidence type="ECO:0000256" key="1">
    <source>
        <dbReference type="SAM" id="SignalP"/>
    </source>
</evidence>
<organism evidence="2 3">
    <name type="scientific">Schizopora paradoxa</name>
    <dbReference type="NCBI Taxonomy" id="27342"/>
    <lineage>
        <taxon>Eukaryota</taxon>
        <taxon>Fungi</taxon>
        <taxon>Dikarya</taxon>
        <taxon>Basidiomycota</taxon>
        <taxon>Agaricomycotina</taxon>
        <taxon>Agaricomycetes</taxon>
        <taxon>Hymenochaetales</taxon>
        <taxon>Schizoporaceae</taxon>
        <taxon>Schizopora</taxon>
    </lineage>
</organism>
<feature type="signal peptide" evidence="1">
    <location>
        <begin position="1"/>
        <end position="22"/>
    </location>
</feature>
<accession>A0A0H2R169</accession>
<keyword evidence="1" id="KW-0732">Signal</keyword>
<protein>
    <submittedName>
        <fullName evidence="2">Uncharacterized protein</fullName>
    </submittedName>
</protein>
<feature type="chain" id="PRO_5005201219" evidence="1">
    <location>
        <begin position="23"/>
        <end position="114"/>
    </location>
</feature>
<dbReference type="Proteomes" id="UP000053477">
    <property type="component" value="Unassembled WGS sequence"/>
</dbReference>
<evidence type="ECO:0000313" key="2">
    <source>
        <dbReference type="EMBL" id="KLO05037.1"/>
    </source>
</evidence>
<proteinExistence type="predicted"/>
<evidence type="ECO:0000313" key="3">
    <source>
        <dbReference type="Proteomes" id="UP000053477"/>
    </source>
</evidence>
<name>A0A0H2R169_9AGAM</name>
<dbReference type="EMBL" id="KQ086376">
    <property type="protein sequence ID" value="KLO05037.1"/>
    <property type="molecule type" value="Genomic_DNA"/>
</dbReference>
<sequence>MKQIFVLALATVLSLTSPMVLAENSACGIEDIMIGIDNLNKVTINDYDCRYIDFTQPGQTAACNNGFTQGSHIDCNDGLISLVTTGAGRRYSNCRGAPGISCNIRTDPVCCSPV</sequence>
<dbReference type="InParanoid" id="A0A0H2R169"/>
<keyword evidence="3" id="KW-1185">Reference proteome</keyword>
<dbReference type="AlphaFoldDB" id="A0A0H2R169"/>
<dbReference type="OrthoDB" id="3320700at2759"/>
<gene>
    <name evidence="2" type="ORF">SCHPADRAFT_738978</name>
</gene>
<reference evidence="2 3" key="1">
    <citation type="submission" date="2015-04" db="EMBL/GenBank/DDBJ databases">
        <title>Complete genome sequence of Schizopora paradoxa KUC8140, a cosmopolitan wood degrader in East Asia.</title>
        <authorList>
            <consortium name="DOE Joint Genome Institute"/>
            <person name="Min B."/>
            <person name="Park H."/>
            <person name="Jang Y."/>
            <person name="Kim J.-J."/>
            <person name="Kim K.H."/>
            <person name="Pangilinan J."/>
            <person name="Lipzen A."/>
            <person name="Riley R."/>
            <person name="Grigoriev I.V."/>
            <person name="Spatafora J.W."/>
            <person name="Choi I.-G."/>
        </authorList>
    </citation>
    <scope>NUCLEOTIDE SEQUENCE [LARGE SCALE GENOMIC DNA]</scope>
    <source>
        <strain evidence="2 3">KUC8140</strain>
    </source>
</reference>